<feature type="compositionally biased region" description="Acidic residues" evidence="3">
    <location>
        <begin position="347"/>
        <end position="357"/>
    </location>
</feature>
<organism evidence="4 5">
    <name type="scientific">Paraglomus brasilianum</name>
    <dbReference type="NCBI Taxonomy" id="144538"/>
    <lineage>
        <taxon>Eukaryota</taxon>
        <taxon>Fungi</taxon>
        <taxon>Fungi incertae sedis</taxon>
        <taxon>Mucoromycota</taxon>
        <taxon>Glomeromycotina</taxon>
        <taxon>Glomeromycetes</taxon>
        <taxon>Paraglomerales</taxon>
        <taxon>Paraglomeraceae</taxon>
        <taxon>Paraglomus</taxon>
    </lineage>
</organism>
<gene>
    <name evidence="4" type="ORF">PBRASI_LOCUS10726</name>
</gene>
<dbReference type="SUPFAM" id="SSF54518">
    <property type="entry name" value="Tubby C-terminal domain-like"/>
    <property type="match status" value="1"/>
</dbReference>
<name>A0A9N9E0A0_9GLOM</name>
<proteinExistence type="inferred from homology"/>
<dbReference type="GO" id="GO:0005886">
    <property type="term" value="C:plasma membrane"/>
    <property type="evidence" value="ECO:0007669"/>
    <property type="project" value="TreeGrafter"/>
</dbReference>
<feature type="non-terminal residue" evidence="4">
    <location>
        <position position="1"/>
    </location>
</feature>
<sequence length="390" mass="43983">STSGLSANSQRRNSRSVYELIVAADAETMIFGSLELWGKKEPLRFTCKQFLNYNVHIRPAIPAISTLIRSHSSIRSPSEFGTRNEDTYLNEPGSAYHSPSDSTATKTGVTLPHTRADVLSNTSPAAMILANSALVVTRQLEMLNIFLGFEQANKYAILDPDGHNVGYIAEQQASFTALLLRQAFRTHRSFTAVVMDANGNVIVKLWRPFAWINSRLFVSTAEGEPIGEVQQQWHLWRRCYNLFVKRRQFAKIDGGFWTWSFTLEDERSGVLGKVDRNFRGFGREIFTDTGQYVIRMDAAEGQVRGMTLDERAVTLAAAVSIDFDYFSRHSGHGGMFPMGIPFFGQEDELQENSAEAEESQHENPDVKELDEFNETNSWFGTWDDDDGFDD</sequence>
<comment type="caution">
    <text evidence="4">The sequence shown here is derived from an EMBL/GenBank/DDBJ whole genome shotgun (WGS) entry which is preliminary data.</text>
</comment>
<protein>
    <recommendedName>
        <fullName evidence="2">Phospholipid scramblase</fullName>
    </recommendedName>
</protein>
<evidence type="ECO:0000313" key="5">
    <source>
        <dbReference type="Proteomes" id="UP000789739"/>
    </source>
</evidence>
<dbReference type="Pfam" id="PF03803">
    <property type="entry name" value="Scramblase"/>
    <property type="match status" value="1"/>
</dbReference>
<feature type="compositionally biased region" description="Polar residues" evidence="3">
    <location>
        <begin position="97"/>
        <end position="108"/>
    </location>
</feature>
<evidence type="ECO:0000313" key="4">
    <source>
        <dbReference type="EMBL" id="CAG8659887.1"/>
    </source>
</evidence>
<comment type="similarity">
    <text evidence="1 2">Belongs to the phospholipid scramblase family.</text>
</comment>
<evidence type="ECO:0000256" key="2">
    <source>
        <dbReference type="RuleBase" id="RU363116"/>
    </source>
</evidence>
<dbReference type="AlphaFoldDB" id="A0A9N9E0A0"/>
<feature type="region of interest" description="Disordered" evidence="3">
    <location>
        <begin position="75"/>
        <end position="108"/>
    </location>
</feature>
<dbReference type="InterPro" id="IPR025659">
    <property type="entry name" value="Tubby-like_C"/>
</dbReference>
<dbReference type="Proteomes" id="UP000789739">
    <property type="component" value="Unassembled WGS sequence"/>
</dbReference>
<dbReference type="OrthoDB" id="191150at2759"/>
<dbReference type="GO" id="GO:0017128">
    <property type="term" value="F:phospholipid scramblase activity"/>
    <property type="evidence" value="ECO:0007669"/>
    <property type="project" value="InterPro"/>
</dbReference>
<evidence type="ECO:0000256" key="3">
    <source>
        <dbReference type="SAM" id="MobiDB-lite"/>
    </source>
</evidence>
<keyword evidence="5" id="KW-1185">Reference proteome</keyword>
<feature type="compositionally biased region" description="Basic and acidic residues" evidence="3">
    <location>
        <begin position="358"/>
        <end position="370"/>
    </location>
</feature>
<dbReference type="PANTHER" id="PTHR23248:SF9">
    <property type="entry name" value="PHOSPHOLIPID SCRAMBLASE"/>
    <property type="match status" value="1"/>
</dbReference>
<accession>A0A9N9E0A0</accession>
<feature type="region of interest" description="Disordered" evidence="3">
    <location>
        <begin position="347"/>
        <end position="390"/>
    </location>
</feature>
<evidence type="ECO:0000256" key="1">
    <source>
        <dbReference type="ARBA" id="ARBA00005350"/>
    </source>
</evidence>
<dbReference type="PANTHER" id="PTHR23248">
    <property type="entry name" value="PHOSPHOLIPID SCRAMBLASE-RELATED"/>
    <property type="match status" value="1"/>
</dbReference>
<reference evidence="4" key="1">
    <citation type="submission" date="2021-06" db="EMBL/GenBank/DDBJ databases">
        <authorList>
            <person name="Kallberg Y."/>
            <person name="Tangrot J."/>
            <person name="Rosling A."/>
        </authorList>
    </citation>
    <scope>NUCLEOTIDE SEQUENCE</scope>
    <source>
        <strain evidence="4">BR232B</strain>
    </source>
</reference>
<dbReference type="EMBL" id="CAJVPI010003564">
    <property type="protein sequence ID" value="CAG8659887.1"/>
    <property type="molecule type" value="Genomic_DNA"/>
</dbReference>
<dbReference type="InterPro" id="IPR005552">
    <property type="entry name" value="Scramblase"/>
</dbReference>